<evidence type="ECO:0000256" key="1">
    <source>
        <dbReference type="ARBA" id="ARBA00007905"/>
    </source>
</evidence>
<protein>
    <recommendedName>
        <fullName evidence="7">NADP-dependent oxidoreductase domain-containing protein</fullName>
    </recommendedName>
</protein>
<evidence type="ECO:0000259" key="7">
    <source>
        <dbReference type="Pfam" id="PF00248"/>
    </source>
</evidence>
<feature type="binding site" evidence="5">
    <location>
        <position position="108"/>
    </location>
    <ligand>
        <name>substrate</name>
    </ligand>
</feature>
<sequence length="285" mass="32832">MPDSARKEMPMIGIGTWEMKSEVTLEDVIRTGLETGYRLIDTAQVYGNEGSIGRILEKVLPELGLTREDIFITSKLSPSNAGVKKATSSVIKSLEKLKTDYLDLLLIHWPGSRLKSEDEGNRILRRESWEALTDLMQQGKLREIGVSNFEVKHLEELKSFSNVLPAVNQVEFHPHFHQIELLKYCRENQIKFQAYSSLGSPNYREKLFEDHQVQRLAKKYDVSVPVFLLAWAYSQKIGVLPRTSNKSHVIENYNCIKIHISQEDIDILLYNDKEKKTCWDPRVVI</sequence>
<dbReference type="Proteomes" id="UP000835052">
    <property type="component" value="Unassembled WGS sequence"/>
</dbReference>
<dbReference type="AlphaFoldDB" id="A0A8S1H039"/>
<evidence type="ECO:0000256" key="5">
    <source>
        <dbReference type="PIRSR" id="PIRSR000097-2"/>
    </source>
</evidence>
<dbReference type="PANTHER" id="PTHR43827:SF3">
    <property type="entry name" value="NADP-DEPENDENT OXIDOREDUCTASE DOMAIN-CONTAINING PROTEIN"/>
    <property type="match status" value="1"/>
</dbReference>
<proteinExistence type="inferred from homology"/>
<keyword evidence="2" id="KW-0521">NADP</keyword>
<evidence type="ECO:0000256" key="4">
    <source>
        <dbReference type="PIRSR" id="PIRSR000097-1"/>
    </source>
</evidence>
<comment type="similarity">
    <text evidence="1">Belongs to the aldo/keto reductase family.</text>
</comment>
<dbReference type="GO" id="GO:0016616">
    <property type="term" value="F:oxidoreductase activity, acting on the CH-OH group of donors, NAD or NADP as acceptor"/>
    <property type="evidence" value="ECO:0007669"/>
    <property type="project" value="UniProtKB-ARBA"/>
</dbReference>
<dbReference type="InterPro" id="IPR020471">
    <property type="entry name" value="AKR"/>
</dbReference>
<feature type="active site" description="Proton donor" evidence="4">
    <location>
        <position position="46"/>
    </location>
</feature>
<reference evidence="8" key="1">
    <citation type="submission" date="2020-10" db="EMBL/GenBank/DDBJ databases">
        <authorList>
            <person name="Kikuchi T."/>
        </authorList>
    </citation>
    <scope>NUCLEOTIDE SEQUENCE</scope>
    <source>
        <strain evidence="8">NKZ352</strain>
    </source>
</reference>
<dbReference type="EMBL" id="CAJGYM010000007">
    <property type="protein sequence ID" value="CAD6188068.1"/>
    <property type="molecule type" value="Genomic_DNA"/>
</dbReference>
<evidence type="ECO:0000256" key="6">
    <source>
        <dbReference type="PIRSR" id="PIRSR000097-3"/>
    </source>
</evidence>
<dbReference type="Pfam" id="PF00248">
    <property type="entry name" value="Aldo_ket_red"/>
    <property type="match status" value="1"/>
</dbReference>
<dbReference type="SUPFAM" id="SSF51430">
    <property type="entry name" value="NAD(P)-linked oxidoreductase"/>
    <property type="match status" value="1"/>
</dbReference>
<dbReference type="FunFam" id="3.20.20.100:FF:000002">
    <property type="entry name" value="2,5-diketo-D-gluconic acid reductase A"/>
    <property type="match status" value="1"/>
</dbReference>
<dbReference type="InterPro" id="IPR023210">
    <property type="entry name" value="NADP_OxRdtase_dom"/>
</dbReference>
<dbReference type="CDD" id="cd19136">
    <property type="entry name" value="AKR_DrGR-like"/>
    <property type="match status" value="1"/>
</dbReference>
<dbReference type="InterPro" id="IPR036812">
    <property type="entry name" value="NAD(P)_OxRdtase_dom_sf"/>
</dbReference>
<dbReference type="Gene3D" id="3.20.20.100">
    <property type="entry name" value="NADP-dependent oxidoreductase domain"/>
    <property type="match status" value="1"/>
</dbReference>
<dbReference type="PROSITE" id="PS00798">
    <property type="entry name" value="ALDOKETO_REDUCTASE_1"/>
    <property type="match status" value="1"/>
</dbReference>
<evidence type="ECO:0000256" key="2">
    <source>
        <dbReference type="ARBA" id="ARBA00022857"/>
    </source>
</evidence>
<name>A0A8S1H039_9PELO</name>
<dbReference type="PANTHER" id="PTHR43827">
    <property type="entry name" value="2,5-DIKETO-D-GLUCONIC ACID REDUCTASE"/>
    <property type="match status" value="1"/>
</dbReference>
<evidence type="ECO:0000256" key="3">
    <source>
        <dbReference type="ARBA" id="ARBA00023002"/>
    </source>
</evidence>
<comment type="caution">
    <text evidence="8">The sequence shown here is derived from an EMBL/GenBank/DDBJ whole genome shotgun (WGS) entry which is preliminary data.</text>
</comment>
<keyword evidence="3" id="KW-0560">Oxidoreductase</keyword>
<gene>
    <name evidence="8" type="ORF">CAUJ_LOCUS3987</name>
</gene>
<dbReference type="OrthoDB" id="416253at2759"/>
<evidence type="ECO:0000313" key="8">
    <source>
        <dbReference type="EMBL" id="CAD6188068.1"/>
    </source>
</evidence>
<feature type="domain" description="NADP-dependent oxidoreductase" evidence="7">
    <location>
        <begin position="12"/>
        <end position="267"/>
    </location>
</feature>
<evidence type="ECO:0000313" key="9">
    <source>
        <dbReference type="Proteomes" id="UP000835052"/>
    </source>
</evidence>
<keyword evidence="9" id="KW-1185">Reference proteome</keyword>
<accession>A0A8S1H039</accession>
<dbReference type="PIRSF" id="PIRSF000097">
    <property type="entry name" value="AKR"/>
    <property type="match status" value="1"/>
</dbReference>
<dbReference type="PRINTS" id="PR00069">
    <property type="entry name" value="ALDKETRDTASE"/>
</dbReference>
<organism evidence="8 9">
    <name type="scientific">Caenorhabditis auriculariae</name>
    <dbReference type="NCBI Taxonomy" id="2777116"/>
    <lineage>
        <taxon>Eukaryota</taxon>
        <taxon>Metazoa</taxon>
        <taxon>Ecdysozoa</taxon>
        <taxon>Nematoda</taxon>
        <taxon>Chromadorea</taxon>
        <taxon>Rhabditida</taxon>
        <taxon>Rhabditina</taxon>
        <taxon>Rhabditomorpha</taxon>
        <taxon>Rhabditoidea</taxon>
        <taxon>Rhabditidae</taxon>
        <taxon>Peloderinae</taxon>
        <taxon>Caenorhabditis</taxon>
    </lineage>
</organism>
<feature type="site" description="Lowers pKa of active site Tyr" evidence="6">
    <location>
        <position position="75"/>
    </location>
</feature>
<dbReference type="InterPro" id="IPR018170">
    <property type="entry name" value="Aldo/ket_reductase_CS"/>
</dbReference>